<dbReference type="Proteomes" id="UP000824120">
    <property type="component" value="Chromosome 11"/>
</dbReference>
<evidence type="ECO:0000313" key="1">
    <source>
        <dbReference type="EMBL" id="KAG5578525.1"/>
    </source>
</evidence>
<dbReference type="AlphaFoldDB" id="A0A9J5WTB8"/>
<organism evidence="1 2">
    <name type="scientific">Solanum commersonii</name>
    <name type="common">Commerson's wild potato</name>
    <name type="synonym">Commerson's nightshade</name>
    <dbReference type="NCBI Taxonomy" id="4109"/>
    <lineage>
        <taxon>Eukaryota</taxon>
        <taxon>Viridiplantae</taxon>
        <taxon>Streptophyta</taxon>
        <taxon>Embryophyta</taxon>
        <taxon>Tracheophyta</taxon>
        <taxon>Spermatophyta</taxon>
        <taxon>Magnoliopsida</taxon>
        <taxon>eudicotyledons</taxon>
        <taxon>Gunneridae</taxon>
        <taxon>Pentapetalae</taxon>
        <taxon>asterids</taxon>
        <taxon>lamiids</taxon>
        <taxon>Solanales</taxon>
        <taxon>Solanaceae</taxon>
        <taxon>Solanoideae</taxon>
        <taxon>Solaneae</taxon>
        <taxon>Solanum</taxon>
    </lineage>
</organism>
<name>A0A9J5WTB8_SOLCO</name>
<keyword evidence="2" id="KW-1185">Reference proteome</keyword>
<evidence type="ECO:0000313" key="2">
    <source>
        <dbReference type="Proteomes" id="UP000824120"/>
    </source>
</evidence>
<sequence>MTLVVLKQPVYQELEEKQRSFQLKKSLNSCLLSKWLWRFNTEEEAPLEGGDSQQVRVEWELGLQLKHSLQGGNGTKILFRKKIGMEMRQSWAYFPTYFLCVPIRKKVVRYGLFMDGILCLEGI</sequence>
<proteinExistence type="predicted"/>
<protein>
    <submittedName>
        <fullName evidence="1">Uncharacterized protein</fullName>
    </submittedName>
</protein>
<gene>
    <name evidence="1" type="ORF">H5410_058659</name>
</gene>
<comment type="caution">
    <text evidence="1">The sequence shown here is derived from an EMBL/GenBank/DDBJ whole genome shotgun (WGS) entry which is preliminary data.</text>
</comment>
<dbReference type="EMBL" id="JACXVP010000011">
    <property type="protein sequence ID" value="KAG5578525.1"/>
    <property type="molecule type" value="Genomic_DNA"/>
</dbReference>
<reference evidence="1 2" key="1">
    <citation type="submission" date="2020-09" db="EMBL/GenBank/DDBJ databases">
        <title>De no assembly of potato wild relative species, Solanum commersonii.</title>
        <authorList>
            <person name="Cho K."/>
        </authorList>
    </citation>
    <scope>NUCLEOTIDE SEQUENCE [LARGE SCALE GENOMIC DNA]</scope>
    <source>
        <strain evidence="1">LZ3.2</strain>
        <tissue evidence="1">Leaf</tissue>
    </source>
</reference>
<accession>A0A9J5WTB8</accession>